<keyword evidence="2" id="KW-1185">Reference proteome</keyword>
<evidence type="ECO:0000313" key="2">
    <source>
        <dbReference type="Proteomes" id="UP000095401"/>
    </source>
</evidence>
<dbReference type="AlphaFoldDB" id="A0A1D8IP54"/>
<sequence>MEDGIRMRAIDPALRYITEAHTTRNGSYFLVRVPGKPQKTFAYKCKQGRLVALESAKTYRNSLFHDGKAPPQKTKYEASASNTSGYIGLHRALRFKRGAWQVYWVAVFPPSTGQPYNKAFMVGSRTECEAFKLAAAARYERCGDLVQVSRNPNAPCSPGVPVEKRF</sequence>
<accession>A0A1D8IP54</accession>
<evidence type="ECO:0000313" key="1">
    <source>
        <dbReference type="EMBL" id="AOU98288.1"/>
    </source>
</evidence>
<dbReference type="Proteomes" id="UP000095401">
    <property type="component" value="Chromosome"/>
</dbReference>
<dbReference type="KEGG" id="aprs:BI364_10230"/>
<reference evidence="2" key="1">
    <citation type="submission" date="2016-09" db="EMBL/GenBank/DDBJ databases">
        <title>Acidihalobacter prosperus F5.</title>
        <authorList>
            <person name="Khaleque H.N."/>
            <person name="Ramsay J.P."/>
            <person name="Kaksonen A.H."/>
            <person name="Boxall N.J."/>
            <person name="Watkin E.L.J."/>
        </authorList>
    </citation>
    <scope>NUCLEOTIDE SEQUENCE [LARGE SCALE GENOMIC DNA]</scope>
    <source>
        <strain evidence="2">F5</strain>
    </source>
</reference>
<name>A0A1D8IP54_9GAMM</name>
<protein>
    <submittedName>
        <fullName evidence="1">Uncharacterized protein</fullName>
    </submittedName>
</protein>
<proteinExistence type="predicted"/>
<organism evidence="1 2">
    <name type="scientific">Acidihalobacter yilgarnensis</name>
    <dbReference type="NCBI Taxonomy" id="2819280"/>
    <lineage>
        <taxon>Bacteria</taxon>
        <taxon>Pseudomonadati</taxon>
        <taxon>Pseudomonadota</taxon>
        <taxon>Gammaproteobacteria</taxon>
        <taxon>Chromatiales</taxon>
        <taxon>Ectothiorhodospiraceae</taxon>
        <taxon>Acidihalobacter</taxon>
    </lineage>
</organism>
<dbReference type="EMBL" id="CP017415">
    <property type="protein sequence ID" value="AOU98288.1"/>
    <property type="molecule type" value="Genomic_DNA"/>
</dbReference>
<gene>
    <name evidence="1" type="ORF">BI364_10230</name>
</gene>